<dbReference type="GO" id="GO:0016126">
    <property type="term" value="P:sterol biosynthetic process"/>
    <property type="evidence" value="ECO:0007669"/>
    <property type="project" value="TreeGrafter"/>
</dbReference>
<dbReference type="CDD" id="cd02440">
    <property type="entry name" value="AdoMet_MTases"/>
    <property type="match status" value="1"/>
</dbReference>
<dbReference type="Pfam" id="PF08241">
    <property type="entry name" value="Methyltransf_11"/>
    <property type="match status" value="1"/>
</dbReference>
<dbReference type="AlphaFoldDB" id="A0A2Z4GHV8"/>
<keyword evidence="3" id="KW-0489">Methyltransferase</keyword>
<protein>
    <submittedName>
        <fullName evidence="3">SAM-dependent methyltransferase</fullName>
    </submittedName>
</protein>
<evidence type="ECO:0000256" key="1">
    <source>
        <dbReference type="ARBA" id="ARBA00022679"/>
    </source>
</evidence>
<dbReference type="PANTHER" id="PTHR44068">
    <property type="entry name" value="ZGC:194242"/>
    <property type="match status" value="1"/>
</dbReference>
<evidence type="ECO:0000313" key="3">
    <source>
        <dbReference type="EMBL" id="AWW00546.1"/>
    </source>
</evidence>
<dbReference type="GO" id="GO:0032259">
    <property type="term" value="P:methylation"/>
    <property type="evidence" value="ECO:0007669"/>
    <property type="project" value="UniProtKB-KW"/>
</dbReference>
<dbReference type="SUPFAM" id="SSF53335">
    <property type="entry name" value="S-adenosyl-L-methionine-dependent methyltransferases"/>
    <property type="match status" value="1"/>
</dbReference>
<keyword evidence="4" id="KW-1185">Reference proteome</keyword>
<dbReference type="Gene3D" id="3.40.50.150">
    <property type="entry name" value="Vaccinia Virus protein VP39"/>
    <property type="match status" value="1"/>
</dbReference>
<dbReference type="InterPro" id="IPR050447">
    <property type="entry name" value="Erg6_SMT_methyltransf"/>
</dbReference>
<feature type="domain" description="Methyltransferase type 11" evidence="2">
    <location>
        <begin position="63"/>
        <end position="161"/>
    </location>
</feature>
<dbReference type="Proteomes" id="UP000249873">
    <property type="component" value="Chromosome"/>
</dbReference>
<organism evidence="3 4">
    <name type="scientific">Arcticibacterium luteifluviistationis</name>
    <dbReference type="NCBI Taxonomy" id="1784714"/>
    <lineage>
        <taxon>Bacteria</taxon>
        <taxon>Pseudomonadati</taxon>
        <taxon>Bacteroidota</taxon>
        <taxon>Cytophagia</taxon>
        <taxon>Cytophagales</taxon>
        <taxon>Leadbetterellaceae</taxon>
        <taxon>Arcticibacterium</taxon>
    </lineage>
</organism>
<keyword evidence="1 3" id="KW-0808">Transferase</keyword>
<evidence type="ECO:0000313" key="4">
    <source>
        <dbReference type="Proteomes" id="UP000249873"/>
    </source>
</evidence>
<sequence length="236" mass="27213">MVINVYMIFDFFESKRNEIAAGQLRRPHGILAKRVGNVMNKTNRFIHDFTIQTLKLEDGERVLEIGFGNGKFFNDVFKVAKKLHVSGLECSSQMVKGAKRKNAETVKSGKLDLVCGDSGKMPFKDNTFDKIYCVNVIYFWDLPSIHLKEVLRVLKPGGKFYAGFRAKEFFSLIPLTEYGFNIYDQQDWRTQLELNGLKFFLSSRIIEPEMLIYGKTYRLYSYCVVGQKPIQNKDGV</sequence>
<dbReference type="GO" id="GO:0003838">
    <property type="term" value="F:sterol 24-C-methyltransferase activity"/>
    <property type="evidence" value="ECO:0007669"/>
    <property type="project" value="TreeGrafter"/>
</dbReference>
<dbReference type="EMBL" id="CP029480">
    <property type="protein sequence ID" value="AWW00546.1"/>
    <property type="molecule type" value="Genomic_DNA"/>
</dbReference>
<proteinExistence type="predicted"/>
<evidence type="ECO:0000259" key="2">
    <source>
        <dbReference type="Pfam" id="PF08241"/>
    </source>
</evidence>
<accession>A0A2Z4GHV8</accession>
<reference evidence="3 4" key="1">
    <citation type="submission" date="2018-05" db="EMBL/GenBank/DDBJ databases">
        <title>Complete genome sequence of Arcticibacterium luteifluviistationis SM1504T, a cytophagaceae bacterium isolated from Arctic surface seawater.</title>
        <authorList>
            <person name="Li Y."/>
            <person name="Qin Q.-L."/>
        </authorList>
    </citation>
    <scope>NUCLEOTIDE SEQUENCE [LARGE SCALE GENOMIC DNA]</scope>
    <source>
        <strain evidence="3 4">SM1504</strain>
    </source>
</reference>
<gene>
    <name evidence="3" type="ORF">DJ013_21105</name>
</gene>
<name>A0A2Z4GHV8_9BACT</name>
<dbReference type="KEGG" id="als:DJ013_21105"/>
<dbReference type="OrthoDB" id="9770553at2"/>
<dbReference type="InterPro" id="IPR013216">
    <property type="entry name" value="Methyltransf_11"/>
</dbReference>
<dbReference type="PANTHER" id="PTHR44068:SF1">
    <property type="entry name" value="HYPOTHETICAL LOC100005854"/>
    <property type="match status" value="1"/>
</dbReference>
<dbReference type="InterPro" id="IPR029063">
    <property type="entry name" value="SAM-dependent_MTases_sf"/>
</dbReference>